<dbReference type="RefSeq" id="XP_062878624.1">
    <property type="nucleotide sequence ID" value="XM_063022554.1"/>
</dbReference>
<evidence type="ECO:0000313" key="5">
    <source>
        <dbReference type="Proteomes" id="UP001338582"/>
    </source>
</evidence>
<dbReference type="GO" id="GO:0005634">
    <property type="term" value="C:nucleus"/>
    <property type="evidence" value="ECO:0007669"/>
    <property type="project" value="TreeGrafter"/>
</dbReference>
<dbReference type="PANTHER" id="PTHR11079:SF156">
    <property type="entry name" value="INACTIVE TRNA-SPECIFIC ADENOSINE DEAMINASE-LIKE PROTEIN 3-RELATED"/>
    <property type="match status" value="1"/>
</dbReference>
<sequence>MGKIKTPDNVDVEQATIGGCLKQIRRSNGFTGPEHVPAMSSIWVCEISPQQTKKMVDVVEKKIKPLDLSDYTHAKRFRKVAVEGTVVLQVLLCSATVMESKDELLEILRESFDTDLDAAKLFTHAISDERPMTKEQALRWSEDYWPLSWKGNPNQQDLITARFDLEREQMIIDQLLSSGAMATILAKKDPATGHITVLHIATDNRKEHPLHHSVMNAIAQHADGEKAHRASGDLLHQLGYLCHDLLVYTTHEPCTMCAMALVHSRVGQLVYIWPSRGGAIELSHFIGDRRDLNWTFDIWRWIGSGLERPVDCAVDEP</sequence>
<evidence type="ECO:0000256" key="1">
    <source>
        <dbReference type="ARBA" id="ARBA00022694"/>
    </source>
</evidence>
<dbReference type="InterPro" id="IPR016193">
    <property type="entry name" value="Cytidine_deaminase-like"/>
</dbReference>
<reference evidence="4 5" key="1">
    <citation type="submission" date="2023-10" db="EMBL/GenBank/DDBJ databases">
        <title>Draft Genome Sequence of Candida saopaulonensis from a very Premature Infant with Sepsis.</title>
        <authorList>
            <person name="Ning Y."/>
            <person name="Dai R."/>
            <person name="Xiao M."/>
            <person name="Xu Y."/>
            <person name="Yan Q."/>
            <person name="Zhang L."/>
        </authorList>
    </citation>
    <scope>NUCLEOTIDE SEQUENCE [LARGE SCALE GENOMIC DNA]</scope>
    <source>
        <strain evidence="4 5">19XY460</strain>
    </source>
</reference>
<dbReference type="GO" id="GO:0052717">
    <property type="term" value="F:tRNA-specific adenosine-34 deaminase activity"/>
    <property type="evidence" value="ECO:0007669"/>
    <property type="project" value="TreeGrafter"/>
</dbReference>
<feature type="domain" description="CMP/dCMP-type deaminase" evidence="3">
    <location>
        <begin position="171"/>
        <end position="299"/>
    </location>
</feature>
<dbReference type="Gene3D" id="3.40.140.10">
    <property type="entry name" value="Cytidine Deaminase, domain 2"/>
    <property type="match status" value="1"/>
</dbReference>
<accession>A0AAX4HCD1</accession>
<dbReference type="AlphaFoldDB" id="A0AAX4HCD1"/>
<dbReference type="Pfam" id="PF00383">
    <property type="entry name" value="dCMP_cyt_deam_1"/>
    <property type="match status" value="1"/>
</dbReference>
<dbReference type="GO" id="GO:0008033">
    <property type="term" value="P:tRNA processing"/>
    <property type="evidence" value="ECO:0007669"/>
    <property type="project" value="UniProtKB-KW"/>
</dbReference>
<dbReference type="EMBL" id="CP138897">
    <property type="protein sequence ID" value="WPK26243.1"/>
    <property type="molecule type" value="Genomic_DNA"/>
</dbReference>
<dbReference type="GO" id="GO:0005737">
    <property type="term" value="C:cytoplasm"/>
    <property type="evidence" value="ECO:0007669"/>
    <property type="project" value="TreeGrafter"/>
</dbReference>
<protein>
    <recommendedName>
        <fullName evidence="3">CMP/dCMP-type deaminase domain-containing protein</fullName>
    </recommendedName>
</protein>
<comment type="similarity">
    <text evidence="2">Belongs to the cytidine and deoxycytidylate deaminase family. ADAT3 subfamily.</text>
</comment>
<dbReference type="PROSITE" id="PS51747">
    <property type="entry name" value="CYT_DCMP_DEAMINASES_2"/>
    <property type="match status" value="1"/>
</dbReference>
<dbReference type="SUPFAM" id="SSF53927">
    <property type="entry name" value="Cytidine deaminase-like"/>
    <property type="match status" value="1"/>
</dbReference>
<proteinExistence type="inferred from homology"/>
<dbReference type="KEGG" id="asau:88174655"/>
<name>A0AAX4HCD1_9ASCO</name>
<keyword evidence="5" id="KW-1185">Reference proteome</keyword>
<dbReference type="PANTHER" id="PTHR11079">
    <property type="entry name" value="CYTOSINE DEAMINASE FAMILY MEMBER"/>
    <property type="match status" value="1"/>
</dbReference>
<dbReference type="InterPro" id="IPR002125">
    <property type="entry name" value="CMP_dCMP_dom"/>
</dbReference>
<keyword evidence="1" id="KW-0819">tRNA processing</keyword>
<evidence type="ECO:0000259" key="3">
    <source>
        <dbReference type="PROSITE" id="PS51747"/>
    </source>
</evidence>
<dbReference type="GeneID" id="88174655"/>
<gene>
    <name evidence="4" type="ORF">PUMCH_003592</name>
</gene>
<dbReference type="Proteomes" id="UP001338582">
    <property type="component" value="Chromosome 4"/>
</dbReference>
<organism evidence="4 5">
    <name type="scientific">Australozyma saopauloensis</name>
    <dbReference type="NCBI Taxonomy" id="291208"/>
    <lineage>
        <taxon>Eukaryota</taxon>
        <taxon>Fungi</taxon>
        <taxon>Dikarya</taxon>
        <taxon>Ascomycota</taxon>
        <taxon>Saccharomycotina</taxon>
        <taxon>Pichiomycetes</taxon>
        <taxon>Metschnikowiaceae</taxon>
        <taxon>Australozyma</taxon>
    </lineage>
</organism>
<evidence type="ECO:0000256" key="2">
    <source>
        <dbReference type="ARBA" id="ARBA00038160"/>
    </source>
</evidence>
<evidence type="ECO:0000313" key="4">
    <source>
        <dbReference type="EMBL" id="WPK26243.1"/>
    </source>
</evidence>